<dbReference type="PROSITE" id="PS51257">
    <property type="entry name" value="PROKAR_LIPOPROTEIN"/>
    <property type="match status" value="1"/>
</dbReference>
<keyword evidence="3" id="KW-1185">Reference proteome</keyword>
<proteinExistence type="predicted"/>
<feature type="chain" id="PRO_5030106522" description="Autotransporter outer membrane beta-barrel domain-containing protein" evidence="1">
    <location>
        <begin position="25"/>
        <end position="261"/>
    </location>
</feature>
<keyword evidence="1" id="KW-0732">Signal</keyword>
<evidence type="ECO:0000313" key="3">
    <source>
        <dbReference type="Proteomes" id="UP000315995"/>
    </source>
</evidence>
<sequence length="261" mass="27617">MRARTSFVACLTCLGTLICLGALAGCLPTAPPPMVSPTATAVVASGPTGQSVFSQRAGAEVTTEATFLESQLSHRFGSGVSAHGSVSWAQGWYEERQRGTPETVEYRSGEQVLGAMAWLLAGRGGTSVEVSSPLYLHAGLSYGRGDQDLAYMSFDAAASVEGHFADNMWGGLMIGGGYTHLFDPGNPVYVNSRDSADFEQIERLSTGFFLTSMGLGAWLGEGERVGWSADLSMASPMTTDEDWGASFFMAFALGLHIRLGE</sequence>
<evidence type="ECO:0000313" key="2">
    <source>
        <dbReference type="EMBL" id="QDG52199.1"/>
    </source>
</evidence>
<accession>A0A5B8Y746</accession>
<protein>
    <recommendedName>
        <fullName evidence="4">Autotransporter outer membrane beta-barrel domain-containing protein</fullName>
    </recommendedName>
</protein>
<name>A0A4Y6PVQ7_PERCE</name>
<accession>A0A4Y6PVQ7</accession>
<gene>
    <name evidence="2" type="ORF">FIV42_16055</name>
</gene>
<organism evidence="2 3">
    <name type="scientific">Persicimonas caeni</name>
    <dbReference type="NCBI Taxonomy" id="2292766"/>
    <lineage>
        <taxon>Bacteria</taxon>
        <taxon>Deltaproteobacteria</taxon>
        <taxon>Bradymonadales</taxon>
        <taxon>Bradymonadaceae</taxon>
        <taxon>Persicimonas</taxon>
    </lineage>
</organism>
<dbReference type="AlphaFoldDB" id="A0A4Y6PVQ7"/>
<feature type="signal peptide" evidence="1">
    <location>
        <begin position="1"/>
        <end position="24"/>
    </location>
</feature>
<evidence type="ECO:0008006" key="4">
    <source>
        <dbReference type="Google" id="ProtNLM"/>
    </source>
</evidence>
<evidence type="ECO:0000256" key="1">
    <source>
        <dbReference type="SAM" id="SignalP"/>
    </source>
</evidence>
<dbReference type="Proteomes" id="UP000315995">
    <property type="component" value="Chromosome"/>
</dbReference>
<dbReference type="EMBL" id="CP041186">
    <property type="protein sequence ID" value="QDG52199.1"/>
    <property type="molecule type" value="Genomic_DNA"/>
</dbReference>
<reference evidence="2 3" key="1">
    <citation type="submission" date="2019-06" db="EMBL/GenBank/DDBJ databases">
        <title>Persicimonas caeni gen. nov., sp. nov., a predatory bacterium isolated from solar saltern.</title>
        <authorList>
            <person name="Wang S."/>
        </authorList>
    </citation>
    <scope>NUCLEOTIDE SEQUENCE [LARGE SCALE GENOMIC DNA]</scope>
    <source>
        <strain evidence="2 3">YN101</strain>
    </source>
</reference>
<dbReference type="RefSeq" id="WP_141198671.1">
    <property type="nucleotide sequence ID" value="NZ_CP041186.1"/>
</dbReference>